<dbReference type="KEGG" id="pfre:RM25_1793"/>
<dbReference type="EMBL" id="LM676443">
    <property type="protein sequence ID" value="CEP27758.1"/>
    <property type="molecule type" value="Genomic_DNA"/>
</dbReference>
<sequence>MADEEEKDLMIATLNKRVASLESELGSLQSDTQGVTEDVLTAISAAVAAYLGNDGSAEVVHFAPSPNWVREGRRALQNHSIR</sequence>
<dbReference type="RefSeq" id="WP_013161730.1">
    <property type="nucleotide sequence ID" value="NZ_CP010341.1"/>
</dbReference>
<evidence type="ECO:0000313" key="1">
    <source>
        <dbReference type="EMBL" id="CEP27758.1"/>
    </source>
</evidence>
<dbReference type="PATRIC" id="fig|66712.6.peg.1820"/>
<protein>
    <submittedName>
        <fullName evidence="1">Uncharacterized protein</fullName>
    </submittedName>
</protein>
<name>A0A068VVX8_PROFF</name>
<organism evidence="1">
    <name type="scientific">Propionibacterium freudenreichii subsp. freudenreichii</name>
    <dbReference type="NCBI Taxonomy" id="66712"/>
    <lineage>
        <taxon>Bacteria</taxon>
        <taxon>Bacillati</taxon>
        <taxon>Actinomycetota</taxon>
        <taxon>Actinomycetes</taxon>
        <taxon>Propionibacteriales</taxon>
        <taxon>Propionibacteriaceae</taxon>
        <taxon>Propionibacterium</taxon>
    </lineage>
</organism>
<dbReference type="AlphaFoldDB" id="A0A068VVX8"/>
<accession>A0A068VVX8</accession>
<gene>
    <name evidence="1" type="ORF">PFCIRM138_05825</name>
</gene>
<dbReference type="GeneID" id="61221527"/>
<reference evidence="1" key="1">
    <citation type="submission" date="2014-08" db="EMBL/GenBank/DDBJ databases">
        <authorList>
            <person name="Falentin Helene"/>
        </authorList>
    </citation>
    <scope>NUCLEOTIDE SEQUENCE</scope>
</reference>
<proteinExistence type="predicted"/>
<dbReference type="SMR" id="A0A068VVX8"/>